<organism evidence="1 3">
    <name type="scientific">Formosa algae</name>
    <dbReference type="NCBI Taxonomy" id="225843"/>
    <lineage>
        <taxon>Bacteria</taxon>
        <taxon>Pseudomonadati</taxon>
        <taxon>Bacteroidota</taxon>
        <taxon>Flavobacteriia</taxon>
        <taxon>Flavobacteriales</taxon>
        <taxon>Flavobacteriaceae</taxon>
        <taxon>Formosa</taxon>
    </lineage>
</organism>
<proteinExistence type="predicted"/>
<dbReference type="GO" id="GO:0008893">
    <property type="term" value="F:guanosine-3',5'-bis(diphosphate) 3'-diphosphatase activity"/>
    <property type="evidence" value="ECO:0007669"/>
    <property type="project" value="TreeGrafter"/>
</dbReference>
<accession>A0A9X0YMA4</accession>
<dbReference type="PANTHER" id="PTHR46246:SF1">
    <property type="entry name" value="GUANOSINE-3',5'-BIS(DIPHOSPHATE) 3'-PYROPHOSPHOHYDROLASE MESH1"/>
    <property type="match status" value="1"/>
</dbReference>
<comment type="caution">
    <text evidence="1">The sequence shown here is derived from an EMBL/GenBank/DDBJ whole genome shotgun (WGS) entry which is preliminary data.</text>
</comment>
<dbReference type="Proteomes" id="UP001231587">
    <property type="component" value="Unassembled WGS sequence"/>
</dbReference>
<dbReference type="PANTHER" id="PTHR46246">
    <property type="entry name" value="GUANOSINE-3',5'-BIS(DIPHOSPHATE) 3'-PYROPHOSPHOHYDROLASE MESH1"/>
    <property type="match status" value="1"/>
</dbReference>
<name>A0A9X0YMA4_9FLAO</name>
<dbReference type="EMBL" id="JAUSUU010000007">
    <property type="protein sequence ID" value="MDQ0336034.1"/>
    <property type="molecule type" value="Genomic_DNA"/>
</dbReference>
<dbReference type="RefSeq" id="WP_057779937.1">
    <property type="nucleotide sequence ID" value="NZ_JAGGJQ010000007.1"/>
</dbReference>
<dbReference type="Gene3D" id="1.10.3210.10">
    <property type="entry name" value="Hypothetical protein af1432"/>
    <property type="match status" value="1"/>
</dbReference>
<dbReference type="OrthoDB" id="9802385at2"/>
<keyword evidence="4" id="KW-1185">Reference proteome</keyword>
<dbReference type="Proteomes" id="UP001138672">
    <property type="component" value="Unassembled WGS sequence"/>
</dbReference>
<dbReference type="Pfam" id="PF13328">
    <property type="entry name" value="HD_4"/>
    <property type="match status" value="1"/>
</dbReference>
<dbReference type="SUPFAM" id="SSF109604">
    <property type="entry name" value="HD-domain/PDEase-like"/>
    <property type="match status" value="1"/>
</dbReference>
<dbReference type="AlphaFoldDB" id="A0A9X0YMA4"/>
<sequence length="178" mass="20412">MIQELYQKAIQFSGEKHSEQKVPGSNANYVLHLSNVAMEVLMAYQNTLDFDLAFAIQLALLHDTLEDTSTTFKTLEKKFGIAIAEGVSALTKDETLPTKTERMLDSLKRINTLEKEVGLVKLADRITNLQRPPKHWNTAKIHAYGEDAKLIYQQLQDKNTYLADRLKHKIEDYKKYVD</sequence>
<keyword evidence="1" id="KW-0378">Hydrolase</keyword>
<protein>
    <submittedName>
        <fullName evidence="1">(P)ppGpp synthase/HD superfamily hydrolase</fullName>
    </submittedName>
</protein>
<evidence type="ECO:0000313" key="3">
    <source>
        <dbReference type="Proteomes" id="UP001138672"/>
    </source>
</evidence>
<evidence type="ECO:0000313" key="4">
    <source>
        <dbReference type="Proteomes" id="UP001231587"/>
    </source>
</evidence>
<dbReference type="InterPro" id="IPR052194">
    <property type="entry name" value="MESH1"/>
</dbReference>
<evidence type="ECO:0000313" key="2">
    <source>
        <dbReference type="EMBL" id="MDQ0336034.1"/>
    </source>
</evidence>
<dbReference type="EMBL" id="JAGGJQ010000007">
    <property type="protein sequence ID" value="MBP1840553.1"/>
    <property type="molecule type" value="Genomic_DNA"/>
</dbReference>
<evidence type="ECO:0000313" key="1">
    <source>
        <dbReference type="EMBL" id="MBP1840553.1"/>
    </source>
</evidence>
<reference evidence="1" key="1">
    <citation type="submission" date="2021-03" db="EMBL/GenBank/DDBJ databases">
        <title>Genomic Encyclopedia of Type Strains, Phase IV (KMG-IV): sequencing the most valuable type-strain genomes for metagenomic binning, comparative biology and taxonomic classification.</title>
        <authorList>
            <person name="Goeker M."/>
        </authorList>
    </citation>
    <scope>NUCLEOTIDE SEQUENCE</scope>
    <source>
        <strain evidence="1">DSM 15523</strain>
        <strain evidence="2 4">DSM 16476</strain>
    </source>
</reference>
<gene>
    <name evidence="1" type="ORF">J2Z56_002483</name>
    <name evidence="2" type="ORF">J2Z57_002486</name>
</gene>